<keyword evidence="2" id="KW-1003">Cell membrane</keyword>
<keyword evidence="4 6" id="KW-1133">Transmembrane helix</keyword>
<evidence type="ECO:0000256" key="2">
    <source>
        <dbReference type="ARBA" id="ARBA00022475"/>
    </source>
</evidence>
<proteinExistence type="predicted"/>
<dbReference type="EMBL" id="JBBYHR010000004">
    <property type="protein sequence ID" value="MEL1244387.1"/>
    <property type="molecule type" value="Genomic_DNA"/>
</dbReference>
<evidence type="ECO:0000313" key="9">
    <source>
        <dbReference type="Proteomes" id="UP001464555"/>
    </source>
</evidence>
<keyword evidence="3 6" id="KW-0812">Transmembrane</keyword>
<dbReference type="Pfam" id="PF02656">
    <property type="entry name" value="DUF202"/>
    <property type="match status" value="1"/>
</dbReference>
<feature type="transmembrane region" description="Helical" evidence="6">
    <location>
        <begin position="104"/>
        <end position="123"/>
    </location>
</feature>
<comment type="subcellular location">
    <subcellularLocation>
        <location evidence="1">Cell membrane</location>
        <topology evidence="1">Multi-pass membrane protein</topology>
    </subcellularLocation>
</comment>
<keyword evidence="5 6" id="KW-0472">Membrane</keyword>
<reference evidence="8 9" key="1">
    <citation type="submission" date="2024-04" db="EMBL/GenBank/DDBJ databases">
        <title>Flavobacterium sp. DGU11 16S ribosomal RNA gene Genome sequencing and assembly.</title>
        <authorList>
            <person name="Park S."/>
        </authorList>
    </citation>
    <scope>NUCLEOTIDE SEQUENCE [LARGE SCALE GENOMIC DNA]</scope>
    <source>
        <strain evidence="8 9">DGU11</strain>
    </source>
</reference>
<evidence type="ECO:0000256" key="3">
    <source>
        <dbReference type="ARBA" id="ARBA00022692"/>
    </source>
</evidence>
<evidence type="ECO:0000259" key="7">
    <source>
        <dbReference type="Pfam" id="PF02656"/>
    </source>
</evidence>
<feature type="domain" description="DUF202" evidence="7">
    <location>
        <begin position="11"/>
        <end position="90"/>
    </location>
</feature>
<evidence type="ECO:0000313" key="8">
    <source>
        <dbReference type="EMBL" id="MEL1244387.1"/>
    </source>
</evidence>
<dbReference type="PANTHER" id="PTHR34187">
    <property type="entry name" value="FGR18P"/>
    <property type="match status" value="1"/>
</dbReference>
<dbReference type="InterPro" id="IPR003807">
    <property type="entry name" value="DUF202"/>
</dbReference>
<comment type="caution">
    <text evidence="8">The sequence shown here is derived from an EMBL/GenBank/DDBJ whole genome shotgun (WGS) entry which is preliminary data.</text>
</comment>
<dbReference type="Proteomes" id="UP001464555">
    <property type="component" value="Unassembled WGS sequence"/>
</dbReference>
<evidence type="ECO:0000256" key="4">
    <source>
        <dbReference type="ARBA" id="ARBA00022989"/>
    </source>
</evidence>
<feature type="transmembrane region" description="Helical" evidence="6">
    <location>
        <begin position="62"/>
        <end position="83"/>
    </location>
</feature>
<dbReference type="RefSeq" id="WP_341696704.1">
    <property type="nucleotide sequence ID" value="NZ_JBBYHR010000004.1"/>
</dbReference>
<accession>A0ABU9HXW6</accession>
<feature type="transmembrane region" description="Helical" evidence="6">
    <location>
        <begin position="20"/>
        <end position="42"/>
    </location>
</feature>
<evidence type="ECO:0000256" key="6">
    <source>
        <dbReference type="SAM" id="Phobius"/>
    </source>
</evidence>
<dbReference type="InterPro" id="IPR052053">
    <property type="entry name" value="IM_YidH-like"/>
</dbReference>
<evidence type="ECO:0000256" key="1">
    <source>
        <dbReference type="ARBA" id="ARBA00004651"/>
    </source>
</evidence>
<protein>
    <submittedName>
        <fullName evidence="8">DUF202 domain-containing protein</fullName>
    </submittedName>
</protein>
<name>A0ABU9HXW6_9FLAO</name>
<organism evidence="8 9">
    <name type="scientific">Flavobacterium arundinis</name>
    <dbReference type="NCBI Taxonomy" id="3139143"/>
    <lineage>
        <taxon>Bacteria</taxon>
        <taxon>Pseudomonadati</taxon>
        <taxon>Bacteroidota</taxon>
        <taxon>Flavobacteriia</taxon>
        <taxon>Flavobacteriales</taxon>
        <taxon>Flavobacteriaceae</taxon>
        <taxon>Flavobacterium</taxon>
    </lineage>
</organism>
<sequence length="126" mass="14037">MENLDDQTLAREHLANERTFLAWVRTGIAMMAFGFVVVKSTIFVSEPVVSNTEETMIPGEMFTAIVGIILVMAGSVISSVSYLRYRQTKKQLRQGIYHHSSAMLAMITLGVLLVSALLIVYLIRTL</sequence>
<evidence type="ECO:0000256" key="5">
    <source>
        <dbReference type="ARBA" id="ARBA00023136"/>
    </source>
</evidence>
<dbReference type="PANTHER" id="PTHR34187:SF2">
    <property type="entry name" value="DUF202 DOMAIN-CONTAINING PROTEIN"/>
    <property type="match status" value="1"/>
</dbReference>
<keyword evidence="9" id="KW-1185">Reference proteome</keyword>
<gene>
    <name evidence="8" type="ORF">AAEO56_08960</name>
</gene>